<dbReference type="FunFam" id="1.10.10.10:FF:000214">
    <property type="entry name" value="Methylated-DNA--protein-cysteine methyltransferase"/>
    <property type="match status" value="1"/>
</dbReference>
<evidence type="ECO:0000256" key="2">
    <source>
        <dbReference type="ARBA" id="ARBA00008711"/>
    </source>
</evidence>
<dbReference type="InterPro" id="IPR001497">
    <property type="entry name" value="MethylDNA_cys_MeTrfase_AS"/>
</dbReference>
<evidence type="ECO:0000259" key="10">
    <source>
        <dbReference type="Pfam" id="PF02870"/>
    </source>
</evidence>
<keyword evidence="5" id="KW-0808">Transferase</keyword>
<keyword evidence="6" id="KW-0227">DNA damage</keyword>
<dbReference type="CDD" id="cd06445">
    <property type="entry name" value="ATase"/>
    <property type="match status" value="1"/>
</dbReference>
<dbReference type="EC" id="2.1.1.63" evidence="3"/>
<dbReference type="PANTHER" id="PTHR10815">
    <property type="entry name" value="METHYLATED-DNA--PROTEIN-CYSTEINE METHYLTRANSFERASE"/>
    <property type="match status" value="1"/>
</dbReference>
<keyword evidence="4" id="KW-0489">Methyltransferase</keyword>
<dbReference type="InterPro" id="IPR014048">
    <property type="entry name" value="MethylDNA_cys_MeTrfase_DNA-bd"/>
</dbReference>
<evidence type="ECO:0000256" key="6">
    <source>
        <dbReference type="ARBA" id="ARBA00022763"/>
    </source>
</evidence>
<proteinExistence type="inferred from homology"/>
<dbReference type="Gene3D" id="3.30.160.70">
    <property type="entry name" value="Methylated DNA-protein cysteine methyltransferase domain"/>
    <property type="match status" value="1"/>
</dbReference>
<dbReference type="InterPro" id="IPR036631">
    <property type="entry name" value="MGMT_N_sf"/>
</dbReference>
<comment type="similarity">
    <text evidence="2">Belongs to the MGMT family.</text>
</comment>
<reference evidence="11 12" key="1">
    <citation type="journal article" date="2014" name="Antonie Van Leeuwenhoek">
        <title>Hyphomonas beringensis sp. nov. and Hyphomonas chukchiensis sp. nov., isolated from surface seawater of the Bering Sea and Chukchi Sea.</title>
        <authorList>
            <person name="Li C."/>
            <person name="Lai Q."/>
            <person name="Li G."/>
            <person name="Dong C."/>
            <person name="Wang J."/>
            <person name="Liao Y."/>
            <person name="Shao Z."/>
        </authorList>
    </citation>
    <scope>NUCLEOTIDE SEQUENCE [LARGE SCALE GENOMIC DNA]</scope>
    <source>
        <strain evidence="11 12">BH-BN04-4</strain>
    </source>
</reference>
<name>A0A062UQT7_9PROT</name>
<dbReference type="SUPFAM" id="SSF53155">
    <property type="entry name" value="Methylated DNA-protein cysteine methyltransferase domain"/>
    <property type="match status" value="1"/>
</dbReference>
<evidence type="ECO:0000256" key="7">
    <source>
        <dbReference type="ARBA" id="ARBA00023204"/>
    </source>
</evidence>
<dbReference type="InterPro" id="IPR036217">
    <property type="entry name" value="MethylDNA_cys_MeTrfase_DNAb"/>
</dbReference>
<sequence length="198" mass="20719">MQFVQGQHVSECGRASAGVNPIHANMETDMKDLERLVYGFGDTPHGRIVVARSESGIRAVLFGADNAALAEDLAARFPDADLVPAGMGMDRAIAQVVDVMLGEAPVGELVLDLKGTAFQLAVWDALRAIQPGDTASYAEVAAAIGKPGAVRAVAAACAANPVAVIVPCHRVVRSDGSLSGYRWGVERKRALLAWETAA</sequence>
<dbReference type="InterPro" id="IPR008332">
    <property type="entry name" value="MethylG_MeTrfase_N"/>
</dbReference>
<dbReference type="STRING" id="1280947.HY30_12125"/>
<dbReference type="InterPro" id="IPR036388">
    <property type="entry name" value="WH-like_DNA-bd_sf"/>
</dbReference>
<dbReference type="AlphaFoldDB" id="A0A062UQT7"/>
<dbReference type="SUPFAM" id="SSF46767">
    <property type="entry name" value="Methylated DNA-protein cysteine methyltransferase, C-terminal domain"/>
    <property type="match status" value="1"/>
</dbReference>
<evidence type="ECO:0000256" key="5">
    <source>
        <dbReference type="ARBA" id="ARBA00022679"/>
    </source>
</evidence>
<evidence type="ECO:0000256" key="1">
    <source>
        <dbReference type="ARBA" id="ARBA00001286"/>
    </source>
</evidence>
<protein>
    <recommendedName>
        <fullName evidence="3">methylated-DNA--[protein]-cysteine S-methyltransferase</fullName>
        <ecNumber evidence="3">2.1.1.63</ecNumber>
    </recommendedName>
</protein>
<dbReference type="Pfam" id="PF02870">
    <property type="entry name" value="Methyltransf_1N"/>
    <property type="match status" value="1"/>
</dbReference>
<comment type="catalytic activity">
    <reaction evidence="1">
        <text>a 4-O-methyl-thymidine in DNA + L-cysteinyl-[protein] = a thymidine in DNA + S-methyl-L-cysteinyl-[protein]</text>
        <dbReference type="Rhea" id="RHEA:53428"/>
        <dbReference type="Rhea" id="RHEA-COMP:10131"/>
        <dbReference type="Rhea" id="RHEA-COMP:10132"/>
        <dbReference type="Rhea" id="RHEA-COMP:13555"/>
        <dbReference type="Rhea" id="RHEA-COMP:13556"/>
        <dbReference type="ChEBI" id="CHEBI:29950"/>
        <dbReference type="ChEBI" id="CHEBI:82612"/>
        <dbReference type="ChEBI" id="CHEBI:137386"/>
        <dbReference type="ChEBI" id="CHEBI:137387"/>
        <dbReference type="EC" id="2.1.1.63"/>
    </reaction>
</comment>
<evidence type="ECO:0000256" key="8">
    <source>
        <dbReference type="ARBA" id="ARBA00049348"/>
    </source>
</evidence>
<dbReference type="EMBL" id="AWFG01000010">
    <property type="protein sequence ID" value="KCZ60208.1"/>
    <property type="molecule type" value="Genomic_DNA"/>
</dbReference>
<feature type="domain" description="Methylated-DNA-[protein]-cysteine S-methyltransferase DNA binding" evidence="9">
    <location>
        <begin position="117"/>
        <end position="196"/>
    </location>
</feature>
<keyword evidence="7" id="KW-0234">DNA repair</keyword>
<dbReference type="PROSITE" id="PS00374">
    <property type="entry name" value="MGMT"/>
    <property type="match status" value="1"/>
</dbReference>
<evidence type="ECO:0000259" key="9">
    <source>
        <dbReference type="Pfam" id="PF01035"/>
    </source>
</evidence>
<comment type="caution">
    <text evidence="11">The sequence shown here is derived from an EMBL/GenBank/DDBJ whole genome shotgun (WGS) entry which is preliminary data.</text>
</comment>
<evidence type="ECO:0000313" key="11">
    <source>
        <dbReference type="EMBL" id="KCZ60208.1"/>
    </source>
</evidence>
<keyword evidence="12" id="KW-1185">Reference proteome</keyword>
<dbReference type="GO" id="GO:0003908">
    <property type="term" value="F:methylated-DNA-[protein]-cysteine S-methyltransferase activity"/>
    <property type="evidence" value="ECO:0007669"/>
    <property type="project" value="UniProtKB-EC"/>
</dbReference>
<dbReference type="Proteomes" id="UP000027190">
    <property type="component" value="Unassembled WGS sequence"/>
</dbReference>
<dbReference type="Pfam" id="PF01035">
    <property type="entry name" value="DNA_binding_1"/>
    <property type="match status" value="1"/>
</dbReference>
<evidence type="ECO:0000256" key="3">
    <source>
        <dbReference type="ARBA" id="ARBA00011918"/>
    </source>
</evidence>
<gene>
    <name evidence="11" type="ORF">HY30_12125</name>
</gene>
<dbReference type="eggNOG" id="COG0350">
    <property type="taxonomic scope" value="Bacteria"/>
</dbReference>
<dbReference type="GO" id="GO:0006281">
    <property type="term" value="P:DNA repair"/>
    <property type="evidence" value="ECO:0007669"/>
    <property type="project" value="UniProtKB-KW"/>
</dbReference>
<evidence type="ECO:0000256" key="4">
    <source>
        <dbReference type="ARBA" id="ARBA00022603"/>
    </source>
</evidence>
<accession>A0A062UQT7</accession>
<dbReference type="PATRIC" id="fig|1280947.3.peg.754"/>
<feature type="domain" description="Methylguanine DNA methyltransferase ribonuclease-like" evidence="10">
    <location>
        <begin position="36"/>
        <end position="71"/>
    </location>
</feature>
<dbReference type="GO" id="GO:0032259">
    <property type="term" value="P:methylation"/>
    <property type="evidence" value="ECO:0007669"/>
    <property type="project" value="UniProtKB-KW"/>
</dbReference>
<dbReference type="Gene3D" id="1.10.10.10">
    <property type="entry name" value="Winged helix-like DNA-binding domain superfamily/Winged helix DNA-binding domain"/>
    <property type="match status" value="1"/>
</dbReference>
<dbReference type="NCBIfam" id="TIGR00589">
    <property type="entry name" value="ogt"/>
    <property type="match status" value="1"/>
</dbReference>
<comment type="catalytic activity">
    <reaction evidence="8">
        <text>a 6-O-methyl-2'-deoxyguanosine in DNA + L-cysteinyl-[protein] = S-methyl-L-cysteinyl-[protein] + a 2'-deoxyguanosine in DNA</text>
        <dbReference type="Rhea" id="RHEA:24000"/>
        <dbReference type="Rhea" id="RHEA-COMP:10131"/>
        <dbReference type="Rhea" id="RHEA-COMP:10132"/>
        <dbReference type="Rhea" id="RHEA-COMP:11367"/>
        <dbReference type="Rhea" id="RHEA-COMP:11368"/>
        <dbReference type="ChEBI" id="CHEBI:29950"/>
        <dbReference type="ChEBI" id="CHEBI:82612"/>
        <dbReference type="ChEBI" id="CHEBI:85445"/>
        <dbReference type="ChEBI" id="CHEBI:85448"/>
        <dbReference type="EC" id="2.1.1.63"/>
    </reaction>
</comment>
<evidence type="ECO:0000313" key="12">
    <source>
        <dbReference type="Proteomes" id="UP000027190"/>
    </source>
</evidence>
<dbReference type="PANTHER" id="PTHR10815:SF14">
    <property type="entry name" value="BIFUNCTIONAL TRANSCRIPTIONAL ACTIVATOR_DNA REPAIR ENZYME ADA"/>
    <property type="match status" value="1"/>
</dbReference>
<organism evidence="11 12">
    <name type="scientific">Hyphomonas chukchiensis</name>
    <dbReference type="NCBI Taxonomy" id="1280947"/>
    <lineage>
        <taxon>Bacteria</taxon>
        <taxon>Pseudomonadati</taxon>
        <taxon>Pseudomonadota</taxon>
        <taxon>Alphaproteobacteria</taxon>
        <taxon>Hyphomonadales</taxon>
        <taxon>Hyphomonadaceae</taxon>
        <taxon>Hyphomonas</taxon>
    </lineage>
</organism>